<dbReference type="PANTHER" id="PTHR30294:SF29">
    <property type="entry name" value="MULTIDRUG ABC TRANSPORTER PERMEASE YBHS-RELATED"/>
    <property type="match status" value="1"/>
</dbReference>
<evidence type="ECO:0000256" key="4">
    <source>
        <dbReference type="ARBA" id="ARBA00022475"/>
    </source>
</evidence>
<reference evidence="10 11" key="1">
    <citation type="submission" date="2016-11" db="EMBL/GenBank/DDBJ databases">
        <authorList>
            <person name="Jaros S."/>
            <person name="Januszkiewicz K."/>
            <person name="Wedrychowicz H."/>
        </authorList>
    </citation>
    <scope>NUCLEOTIDE SEQUENCE [LARGE SCALE GENOMIC DNA]</scope>
    <source>
        <strain evidence="10 11">DSM 26910</strain>
    </source>
</reference>
<evidence type="ECO:0000256" key="1">
    <source>
        <dbReference type="ARBA" id="ARBA00004651"/>
    </source>
</evidence>
<dbReference type="OrthoDB" id="9808686at2"/>
<dbReference type="Pfam" id="PF12698">
    <property type="entry name" value="ABC2_membrane_3"/>
    <property type="match status" value="1"/>
</dbReference>
<dbReference type="STRING" id="1484053.SAMN05444274_11235"/>
<keyword evidence="5 8" id="KW-0812">Transmembrane</keyword>
<dbReference type="InterPro" id="IPR051449">
    <property type="entry name" value="ABC-2_transporter_component"/>
</dbReference>
<keyword evidence="11" id="KW-1185">Reference proteome</keyword>
<dbReference type="PRINTS" id="PR00164">
    <property type="entry name" value="ABC2TRNSPORT"/>
</dbReference>
<dbReference type="EMBL" id="FQUM01000012">
    <property type="protein sequence ID" value="SHF90090.1"/>
    <property type="molecule type" value="Genomic_DNA"/>
</dbReference>
<feature type="transmembrane region" description="Helical" evidence="8">
    <location>
        <begin position="285"/>
        <end position="305"/>
    </location>
</feature>
<evidence type="ECO:0000256" key="6">
    <source>
        <dbReference type="ARBA" id="ARBA00022989"/>
    </source>
</evidence>
<dbReference type="GO" id="GO:0140359">
    <property type="term" value="F:ABC-type transporter activity"/>
    <property type="evidence" value="ECO:0007669"/>
    <property type="project" value="InterPro"/>
</dbReference>
<feature type="domain" description="ABC transmembrane type-2" evidence="9">
    <location>
        <begin position="136"/>
        <end position="366"/>
    </location>
</feature>
<accession>A0A1M5FEW2</accession>
<proteinExistence type="inferred from homology"/>
<dbReference type="Gene3D" id="3.40.1710.10">
    <property type="entry name" value="abc type-2 transporter like domain"/>
    <property type="match status" value="1"/>
</dbReference>
<organism evidence="10 11">
    <name type="scientific">Mariniphaga anaerophila</name>
    <dbReference type="NCBI Taxonomy" id="1484053"/>
    <lineage>
        <taxon>Bacteria</taxon>
        <taxon>Pseudomonadati</taxon>
        <taxon>Bacteroidota</taxon>
        <taxon>Bacteroidia</taxon>
        <taxon>Marinilabiliales</taxon>
        <taxon>Prolixibacteraceae</taxon>
        <taxon>Mariniphaga</taxon>
    </lineage>
</organism>
<evidence type="ECO:0000256" key="8">
    <source>
        <dbReference type="RuleBase" id="RU361157"/>
    </source>
</evidence>
<feature type="transmembrane region" description="Helical" evidence="8">
    <location>
        <begin position="340"/>
        <end position="360"/>
    </location>
</feature>
<keyword evidence="6 8" id="KW-1133">Transmembrane helix</keyword>
<evidence type="ECO:0000313" key="10">
    <source>
        <dbReference type="EMBL" id="SHF90090.1"/>
    </source>
</evidence>
<comment type="subcellular location">
    <subcellularLocation>
        <location evidence="1 8">Cell membrane</location>
        <topology evidence="1 8">Multi-pass membrane protein</topology>
    </subcellularLocation>
</comment>
<feature type="transmembrane region" description="Helical" evidence="8">
    <location>
        <begin position="222"/>
        <end position="244"/>
    </location>
</feature>
<feature type="transmembrane region" description="Helical" evidence="8">
    <location>
        <begin position="171"/>
        <end position="195"/>
    </location>
</feature>
<keyword evidence="7 8" id="KW-0472">Membrane</keyword>
<evidence type="ECO:0000259" key="9">
    <source>
        <dbReference type="PROSITE" id="PS51012"/>
    </source>
</evidence>
<name>A0A1M5FEW2_9BACT</name>
<evidence type="ECO:0000256" key="3">
    <source>
        <dbReference type="ARBA" id="ARBA00022448"/>
    </source>
</evidence>
<protein>
    <recommendedName>
        <fullName evidence="8">Transport permease protein</fullName>
    </recommendedName>
</protein>
<dbReference type="InterPro" id="IPR000412">
    <property type="entry name" value="ABC_2_transport"/>
</dbReference>
<feature type="transmembrane region" description="Helical" evidence="8">
    <location>
        <begin position="21"/>
        <end position="40"/>
    </location>
</feature>
<evidence type="ECO:0000256" key="2">
    <source>
        <dbReference type="ARBA" id="ARBA00007783"/>
    </source>
</evidence>
<comment type="similarity">
    <text evidence="2 8">Belongs to the ABC-2 integral membrane protein family.</text>
</comment>
<keyword evidence="3 8" id="KW-0813">Transport</keyword>
<dbReference type="InterPro" id="IPR013525">
    <property type="entry name" value="ABC2_TM"/>
</dbReference>
<keyword evidence="4 8" id="KW-1003">Cell membrane</keyword>
<dbReference type="PROSITE" id="PS51012">
    <property type="entry name" value="ABC_TM2"/>
    <property type="match status" value="1"/>
</dbReference>
<dbReference type="AlphaFoldDB" id="A0A1M5FEW2"/>
<feature type="transmembrane region" description="Helical" evidence="8">
    <location>
        <begin position="250"/>
        <end position="273"/>
    </location>
</feature>
<gene>
    <name evidence="10" type="ORF">SAMN05444274_11235</name>
</gene>
<evidence type="ECO:0000256" key="7">
    <source>
        <dbReference type="ARBA" id="ARBA00023136"/>
    </source>
</evidence>
<dbReference type="RefSeq" id="WP_073003296.1">
    <property type="nucleotide sequence ID" value="NZ_FQUM01000012.1"/>
</dbReference>
<evidence type="ECO:0000313" key="11">
    <source>
        <dbReference type="Proteomes" id="UP000184164"/>
    </source>
</evidence>
<dbReference type="Proteomes" id="UP000184164">
    <property type="component" value="Unassembled WGS sequence"/>
</dbReference>
<evidence type="ECO:0000256" key="5">
    <source>
        <dbReference type="ARBA" id="ARBA00022692"/>
    </source>
</evidence>
<dbReference type="PANTHER" id="PTHR30294">
    <property type="entry name" value="MEMBRANE COMPONENT OF ABC TRANSPORTER YHHJ-RELATED"/>
    <property type="match status" value="1"/>
</dbReference>
<sequence length="368" mass="41504">MKQLKSFIKKEFYHIFRDPRTMLILFGIPIAQLLIFGTVIKSEIKDVHIAIFDQAKDETTMQITNKLLSSGYFILDENLSNTAGIEDIFRKGKVKEVVVFENNFEEKLTREGTAAVQLIADASDPNMARLVTSYTTGIINDYIRKLNPNLQIPLQIEPQVRMYFNEEMKSAYLFVPGTMALILMLISAMMTSISITREKELGTMEILLVSPLRPSQIIIGKVLPYLMLSVINAFVIVLIGHFVFGVPVTGSFILLMLETILFILMALCLGILISTVAKSQMVAMFISMVALMLPTIILSGFIFPIENMPKVLQLLSHIMPARWFIAIIRGIMLKGTGLLFVWKETLILVGMTLIFIAVSVKKFKIRLE</sequence>
<dbReference type="InterPro" id="IPR047817">
    <property type="entry name" value="ABC2_TM_bact-type"/>
</dbReference>
<dbReference type="GO" id="GO:0043190">
    <property type="term" value="C:ATP-binding cassette (ABC) transporter complex"/>
    <property type="evidence" value="ECO:0007669"/>
    <property type="project" value="InterPro"/>
</dbReference>